<comment type="caution">
    <text evidence="1">The sequence shown here is derived from an EMBL/GenBank/DDBJ whole genome shotgun (WGS) entry which is preliminary data.</text>
</comment>
<sequence length="312" mass="35035">MLKIVSTNETDITGLSSFTGIQKRLTEACEWLKRNGVQVSNTRVGRYLKILRELNEARANNSLDAYHEKNGHVWINAAFESEELIWLYNSLKEHSNEKVIERLKLAVKGNDLFATDESDNASGRNFSLELSTAGAFAATGSSVDFGGEADVRVLFHERELFIECKRLKSANKAEKRIKHGFEQLKKRYSTANSAKAARGILVLSISKLANEGFNLYKGKNPIELSQQLQAEARTFIEAHKQQLAKRTRDKRTIATVILYDAPGHTSDLFSINKYIVTVETYGNSVEDMLLRQRISATFSQALNKQISASQSL</sequence>
<dbReference type="AlphaFoldDB" id="A0A6I3XI84"/>
<protein>
    <submittedName>
        <fullName evidence="1">Uncharacterized protein</fullName>
    </submittedName>
</protein>
<organism evidence="1 2">
    <name type="scientific">Pseudoduganella dura</name>
    <dbReference type="NCBI Taxonomy" id="321982"/>
    <lineage>
        <taxon>Bacteria</taxon>
        <taxon>Pseudomonadati</taxon>
        <taxon>Pseudomonadota</taxon>
        <taxon>Betaproteobacteria</taxon>
        <taxon>Burkholderiales</taxon>
        <taxon>Oxalobacteraceae</taxon>
        <taxon>Telluria group</taxon>
        <taxon>Pseudoduganella</taxon>
    </lineage>
</organism>
<evidence type="ECO:0000313" key="1">
    <source>
        <dbReference type="EMBL" id="MUI16554.1"/>
    </source>
</evidence>
<gene>
    <name evidence="1" type="ORF">GJV26_29450</name>
</gene>
<name>A0A6I3XI84_9BURK</name>
<reference evidence="1 2" key="1">
    <citation type="submission" date="2019-11" db="EMBL/GenBank/DDBJ databases">
        <title>Draft Genome Sequences of Six Type Strains of the Genus Massilia.</title>
        <authorList>
            <person name="Miess H."/>
            <person name="Frediansyah A."/>
            <person name="Goeker M."/>
            <person name="Gross H."/>
        </authorList>
    </citation>
    <scope>NUCLEOTIDE SEQUENCE [LARGE SCALE GENOMIC DNA]</scope>
    <source>
        <strain evidence="1 2">DSM 17513</strain>
    </source>
</reference>
<dbReference type="RefSeq" id="WP_155712098.1">
    <property type="nucleotide sequence ID" value="NZ_BMWU01000045.1"/>
</dbReference>
<keyword evidence="2" id="KW-1185">Reference proteome</keyword>
<proteinExistence type="predicted"/>
<dbReference type="Proteomes" id="UP000431684">
    <property type="component" value="Unassembled WGS sequence"/>
</dbReference>
<dbReference type="EMBL" id="WNWM01000002">
    <property type="protein sequence ID" value="MUI16554.1"/>
    <property type="molecule type" value="Genomic_DNA"/>
</dbReference>
<accession>A0A6I3XI84</accession>
<evidence type="ECO:0000313" key="2">
    <source>
        <dbReference type="Proteomes" id="UP000431684"/>
    </source>
</evidence>
<dbReference type="OrthoDB" id="5918331at2"/>